<reference evidence="1 2" key="1">
    <citation type="journal article" date="2018" name="Front. Plant Sci.">
        <title>Red Clover (Trifolium pratense) and Zigzag Clover (T. medium) - A Picture of Genomic Similarities and Differences.</title>
        <authorList>
            <person name="Dluhosova J."/>
            <person name="Istvanek J."/>
            <person name="Nedelnik J."/>
            <person name="Repkova J."/>
        </authorList>
    </citation>
    <scope>NUCLEOTIDE SEQUENCE [LARGE SCALE GENOMIC DNA]</scope>
    <source>
        <strain evidence="2">cv. 10/8</strain>
        <tissue evidence="1">Leaf</tissue>
    </source>
</reference>
<proteinExistence type="predicted"/>
<feature type="non-terminal residue" evidence="1">
    <location>
        <position position="39"/>
    </location>
</feature>
<dbReference type="AlphaFoldDB" id="A0A392S466"/>
<evidence type="ECO:0000313" key="2">
    <source>
        <dbReference type="Proteomes" id="UP000265520"/>
    </source>
</evidence>
<sequence length="39" mass="4574">MAARDNWHATGLEMVLHNDVYRCEYVADWIFAICNNEDS</sequence>
<protein>
    <submittedName>
        <fullName evidence="1">Uncharacterized protein</fullName>
    </submittedName>
</protein>
<comment type="caution">
    <text evidence="1">The sequence shown here is derived from an EMBL/GenBank/DDBJ whole genome shotgun (WGS) entry which is preliminary data.</text>
</comment>
<name>A0A392S466_9FABA</name>
<keyword evidence="2" id="KW-1185">Reference proteome</keyword>
<organism evidence="1 2">
    <name type="scientific">Trifolium medium</name>
    <dbReference type="NCBI Taxonomy" id="97028"/>
    <lineage>
        <taxon>Eukaryota</taxon>
        <taxon>Viridiplantae</taxon>
        <taxon>Streptophyta</taxon>
        <taxon>Embryophyta</taxon>
        <taxon>Tracheophyta</taxon>
        <taxon>Spermatophyta</taxon>
        <taxon>Magnoliopsida</taxon>
        <taxon>eudicotyledons</taxon>
        <taxon>Gunneridae</taxon>
        <taxon>Pentapetalae</taxon>
        <taxon>rosids</taxon>
        <taxon>fabids</taxon>
        <taxon>Fabales</taxon>
        <taxon>Fabaceae</taxon>
        <taxon>Papilionoideae</taxon>
        <taxon>50 kb inversion clade</taxon>
        <taxon>NPAAA clade</taxon>
        <taxon>Hologalegina</taxon>
        <taxon>IRL clade</taxon>
        <taxon>Trifolieae</taxon>
        <taxon>Trifolium</taxon>
    </lineage>
</organism>
<dbReference type="Proteomes" id="UP000265520">
    <property type="component" value="Unassembled WGS sequence"/>
</dbReference>
<evidence type="ECO:0000313" key="1">
    <source>
        <dbReference type="EMBL" id="MCI43469.1"/>
    </source>
</evidence>
<dbReference type="EMBL" id="LXQA010317873">
    <property type="protein sequence ID" value="MCI43469.1"/>
    <property type="molecule type" value="Genomic_DNA"/>
</dbReference>
<accession>A0A392S466</accession>